<dbReference type="PANTHER" id="PTHR32024">
    <property type="entry name" value="TRK SYSTEM POTASSIUM UPTAKE PROTEIN TRKG-RELATED"/>
    <property type="match status" value="1"/>
</dbReference>
<evidence type="ECO:0000256" key="3">
    <source>
        <dbReference type="ARBA" id="ARBA00022448"/>
    </source>
</evidence>
<feature type="transmembrane region" description="Helical" evidence="13">
    <location>
        <begin position="390"/>
        <end position="414"/>
    </location>
</feature>
<keyword evidence="7 13" id="KW-0812">Transmembrane</keyword>
<dbReference type="GO" id="GO:0005886">
    <property type="term" value="C:plasma membrane"/>
    <property type="evidence" value="ECO:0007669"/>
    <property type="project" value="UniProtKB-SubCell"/>
</dbReference>
<keyword evidence="11 13" id="KW-0472">Membrane</keyword>
<feature type="binding site" evidence="12">
    <location>
        <position position="432"/>
    </location>
    <ligand>
        <name>K(+)</name>
        <dbReference type="ChEBI" id="CHEBI:29103"/>
    </ligand>
</feature>
<evidence type="ECO:0000256" key="4">
    <source>
        <dbReference type="ARBA" id="ARBA00022475"/>
    </source>
</evidence>
<organism evidence="14 15">
    <name type="scientific">Thermodesulforhabdus norvegica</name>
    <dbReference type="NCBI Taxonomy" id="39841"/>
    <lineage>
        <taxon>Bacteria</taxon>
        <taxon>Pseudomonadati</taxon>
        <taxon>Thermodesulfobacteriota</taxon>
        <taxon>Syntrophobacteria</taxon>
        <taxon>Syntrophobacterales</taxon>
        <taxon>Thermodesulforhabdaceae</taxon>
        <taxon>Thermodesulforhabdus</taxon>
    </lineage>
</organism>
<evidence type="ECO:0000256" key="1">
    <source>
        <dbReference type="ARBA" id="ARBA00004429"/>
    </source>
</evidence>
<name>A0A1I4SG40_9BACT</name>
<feature type="transmembrane region" description="Helical" evidence="13">
    <location>
        <begin position="235"/>
        <end position="254"/>
    </location>
</feature>
<dbReference type="PANTHER" id="PTHR32024:SF2">
    <property type="entry name" value="TRK SYSTEM POTASSIUM UPTAKE PROTEIN TRKG-RELATED"/>
    <property type="match status" value="1"/>
</dbReference>
<dbReference type="STRING" id="39841.SAMN05660836_00942"/>
<dbReference type="InterPro" id="IPR003445">
    <property type="entry name" value="Cat_transpt"/>
</dbReference>
<dbReference type="GO" id="GO:0046872">
    <property type="term" value="F:metal ion binding"/>
    <property type="evidence" value="ECO:0007669"/>
    <property type="project" value="UniProtKB-KW"/>
</dbReference>
<evidence type="ECO:0000256" key="11">
    <source>
        <dbReference type="ARBA" id="ARBA00023136"/>
    </source>
</evidence>
<protein>
    <submittedName>
        <fullName evidence="14">Trk system potassium uptake protein TrkH</fullName>
    </submittedName>
</protein>
<keyword evidence="6" id="KW-0633">Potassium transport</keyword>
<feature type="binding site" evidence="12">
    <location>
        <position position="220"/>
    </location>
    <ligand>
        <name>K(+)</name>
        <dbReference type="ChEBI" id="CHEBI:29103"/>
    </ligand>
</feature>
<evidence type="ECO:0000256" key="7">
    <source>
        <dbReference type="ARBA" id="ARBA00022692"/>
    </source>
</evidence>
<sequence>MHWGYMSKALGGLFISVSMTMIFPIIAGLWYSDDSFGPLLKSMATGLTGGSILFAAGRKAQVVALGHREGMAIVTLGWIGAGILGALPFYFSRTLGSFVDCFFESVSGFTTTGASVLTDIESVAPGILFWRSLTHWLGGMGIIVFSLAILPFLGAGGMQLYKAEVPSPVPDKLRPRIRDTALLLWKVYLLFTVLETVLLMFGGMNLFDALCHTFGTLATGGFSTKNASIAHFRSAYVDAVIIFFMFVAGVNFSLHYQLLIGKPGRMFRDPEFRFFSALVLSFVVFTTLAVHGNVYSNLTEALRYSLFQVISIITTTGYATADYEAWPFLPQAILFISMFIGACAGSTGGGMKCMRVMLLLKHAYRELFRLIHPHGVSRIKLQGQQVSQDVLNSVLGFFVLYMLLYCLGVLLVAATGVDILTSFASVAATIGNIGPGLGTVGPTENYFHMPYFAKGVLTFCMILGRLEIFTVIVLFVPEFWRK</sequence>
<evidence type="ECO:0000256" key="9">
    <source>
        <dbReference type="ARBA" id="ARBA00022989"/>
    </source>
</evidence>
<gene>
    <name evidence="14" type="ORF">SAMN05660836_00942</name>
</gene>
<dbReference type="Pfam" id="PF02386">
    <property type="entry name" value="TrkH"/>
    <property type="match status" value="1"/>
</dbReference>
<feature type="binding site" evidence="12">
    <location>
        <position position="316"/>
    </location>
    <ligand>
        <name>K(+)</name>
        <dbReference type="ChEBI" id="CHEBI:29103"/>
    </ligand>
</feature>
<feature type="binding site" evidence="12">
    <location>
        <position position="112"/>
    </location>
    <ligand>
        <name>K(+)</name>
        <dbReference type="ChEBI" id="CHEBI:29103"/>
    </ligand>
</feature>
<dbReference type="Proteomes" id="UP000199611">
    <property type="component" value="Unassembled WGS sequence"/>
</dbReference>
<feature type="binding site" evidence="12">
    <location>
        <position position="315"/>
    </location>
    <ligand>
        <name>K(+)</name>
        <dbReference type="ChEBI" id="CHEBI:29103"/>
    </ligand>
</feature>
<dbReference type="PIRSF" id="PIRSF006247">
    <property type="entry name" value="TrkH"/>
    <property type="match status" value="1"/>
</dbReference>
<dbReference type="EMBL" id="FOUU01000002">
    <property type="protein sequence ID" value="SFM63344.1"/>
    <property type="molecule type" value="Genomic_DNA"/>
</dbReference>
<keyword evidence="4" id="KW-1003">Cell membrane</keyword>
<keyword evidence="9 13" id="KW-1133">Transmembrane helix</keyword>
<evidence type="ECO:0000256" key="2">
    <source>
        <dbReference type="ARBA" id="ARBA00009137"/>
    </source>
</evidence>
<comment type="subcellular location">
    <subcellularLocation>
        <location evidence="1">Cell inner membrane</location>
        <topology evidence="1">Multi-pass membrane protein</topology>
    </subcellularLocation>
</comment>
<evidence type="ECO:0000313" key="15">
    <source>
        <dbReference type="Proteomes" id="UP000199611"/>
    </source>
</evidence>
<dbReference type="InterPro" id="IPR004772">
    <property type="entry name" value="TrkH"/>
</dbReference>
<evidence type="ECO:0000313" key="14">
    <source>
        <dbReference type="EMBL" id="SFM63344.1"/>
    </source>
</evidence>
<dbReference type="RefSeq" id="WP_093393857.1">
    <property type="nucleotide sequence ID" value="NZ_FOUU01000002.1"/>
</dbReference>
<dbReference type="NCBIfam" id="TIGR00933">
    <property type="entry name" value="2a38"/>
    <property type="match status" value="1"/>
</dbReference>
<keyword evidence="8 12" id="KW-0630">Potassium</keyword>
<comment type="similarity">
    <text evidence="2">Belongs to the TrkH potassium transport family.</text>
</comment>
<keyword evidence="15" id="KW-1185">Reference proteome</keyword>
<evidence type="ECO:0000256" key="13">
    <source>
        <dbReference type="SAM" id="Phobius"/>
    </source>
</evidence>
<feature type="transmembrane region" description="Helical" evidence="13">
    <location>
        <begin position="274"/>
        <end position="294"/>
    </location>
</feature>
<reference evidence="14 15" key="1">
    <citation type="submission" date="2016-10" db="EMBL/GenBank/DDBJ databases">
        <authorList>
            <person name="de Groot N.N."/>
        </authorList>
    </citation>
    <scope>NUCLEOTIDE SEQUENCE [LARGE SCALE GENOMIC DNA]</scope>
    <source>
        <strain evidence="14 15">DSM 9990</strain>
    </source>
</reference>
<dbReference type="AlphaFoldDB" id="A0A1I4SG40"/>
<dbReference type="GO" id="GO:0015379">
    <property type="term" value="F:potassium:chloride symporter activity"/>
    <property type="evidence" value="ECO:0007669"/>
    <property type="project" value="InterPro"/>
</dbReference>
<dbReference type="OrthoDB" id="9810952at2"/>
<feature type="transmembrane region" description="Helical" evidence="13">
    <location>
        <begin position="182"/>
        <end position="200"/>
    </location>
</feature>
<evidence type="ECO:0000256" key="10">
    <source>
        <dbReference type="ARBA" id="ARBA00023065"/>
    </source>
</evidence>
<evidence type="ECO:0000256" key="5">
    <source>
        <dbReference type="ARBA" id="ARBA00022519"/>
    </source>
</evidence>
<feature type="transmembrane region" description="Helical" evidence="13">
    <location>
        <begin position="38"/>
        <end position="58"/>
    </location>
</feature>
<keyword evidence="12" id="KW-0479">Metal-binding</keyword>
<keyword evidence="3" id="KW-0813">Transport</keyword>
<feature type="transmembrane region" description="Helical" evidence="13">
    <location>
        <begin position="136"/>
        <end position="161"/>
    </location>
</feature>
<evidence type="ECO:0000256" key="6">
    <source>
        <dbReference type="ARBA" id="ARBA00022538"/>
    </source>
</evidence>
<feature type="binding site" evidence="12">
    <location>
        <position position="111"/>
    </location>
    <ligand>
        <name>K(+)</name>
        <dbReference type="ChEBI" id="CHEBI:29103"/>
    </ligand>
</feature>
<proteinExistence type="inferred from homology"/>
<accession>A0A1I4SG40</accession>
<feature type="transmembrane region" description="Helical" evidence="13">
    <location>
        <begin position="332"/>
        <end position="351"/>
    </location>
</feature>
<feature type="transmembrane region" description="Helical" evidence="13">
    <location>
        <begin position="70"/>
        <end position="91"/>
    </location>
</feature>
<keyword evidence="10" id="KW-0406">Ion transport</keyword>
<feature type="transmembrane region" description="Helical" evidence="13">
    <location>
        <begin position="451"/>
        <end position="476"/>
    </location>
</feature>
<evidence type="ECO:0000256" key="8">
    <source>
        <dbReference type="ARBA" id="ARBA00022958"/>
    </source>
</evidence>
<feature type="transmembrane region" description="Helical" evidence="13">
    <location>
        <begin position="12"/>
        <end position="32"/>
    </location>
</feature>
<evidence type="ECO:0000256" key="12">
    <source>
        <dbReference type="PIRSR" id="PIRSR006247-1"/>
    </source>
</evidence>
<keyword evidence="5" id="KW-0997">Cell inner membrane</keyword>